<proteinExistence type="predicted"/>
<comment type="caution">
    <text evidence="2">The sequence shown here is derived from an EMBL/GenBank/DDBJ whole genome shotgun (WGS) entry which is preliminary data.</text>
</comment>
<accession>A0ABU8QL30</accession>
<evidence type="ECO:0000313" key="2">
    <source>
        <dbReference type="EMBL" id="MEJ5220147.1"/>
    </source>
</evidence>
<dbReference type="RefSeq" id="WP_303963516.1">
    <property type="nucleotide sequence ID" value="NZ_JBBGAZ010000018.1"/>
</dbReference>
<dbReference type="EMBL" id="JBBGAZ010000018">
    <property type="protein sequence ID" value="MEJ5220147.1"/>
    <property type="molecule type" value="Genomic_DNA"/>
</dbReference>
<name>A0ABU8QL30_9RHOB</name>
<protein>
    <submittedName>
        <fullName evidence="2">Uncharacterized protein</fullName>
    </submittedName>
</protein>
<keyword evidence="3" id="KW-1185">Reference proteome</keyword>
<gene>
    <name evidence="2" type="ORF">WG622_17970</name>
</gene>
<feature type="chain" id="PRO_5047299718" evidence="1">
    <location>
        <begin position="22"/>
        <end position="132"/>
    </location>
</feature>
<organism evidence="2 3">
    <name type="scientific">Cognatishimia coralii</name>
    <dbReference type="NCBI Taxonomy" id="3083254"/>
    <lineage>
        <taxon>Bacteria</taxon>
        <taxon>Pseudomonadati</taxon>
        <taxon>Pseudomonadota</taxon>
        <taxon>Alphaproteobacteria</taxon>
        <taxon>Rhodobacterales</taxon>
        <taxon>Paracoccaceae</taxon>
        <taxon>Cognatishimia</taxon>
    </lineage>
</organism>
<keyword evidence="1" id="KW-0732">Signal</keyword>
<evidence type="ECO:0000256" key="1">
    <source>
        <dbReference type="SAM" id="SignalP"/>
    </source>
</evidence>
<feature type="signal peptide" evidence="1">
    <location>
        <begin position="1"/>
        <end position="21"/>
    </location>
</feature>
<reference evidence="2 3" key="1">
    <citation type="submission" date="2024-03" db="EMBL/GenBank/DDBJ databases">
        <title>Cognatishimia coralii sp. nov., a marine bacterium isolated from coral surrounding seawater.</title>
        <authorList>
            <person name="Liu X."/>
            <person name="Liu S."/>
            <person name="Sun H."/>
            <person name="Zhang Y."/>
        </authorList>
    </citation>
    <scope>NUCLEOTIDE SEQUENCE [LARGE SCALE GENOMIC DNA]</scope>
    <source>
        <strain evidence="2 3">D5M38</strain>
    </source>
</reference>
<sequence length="132" mass="14371">MNTKLAAALCLMSSVSSPLMAHGTNNPTVYDFRSNAVLDEICKGVTISSPALYVSCANYNRVQIHIPWQEGRTCGKPLDNAPCDYTQAKHECEHHGFPDADYYSSEGGLFSVNGGPRSAITTLICKRSKEMP</sequence>
<dbReference type="Proteomes" id="UP001368270">
    <property type="component" value="Unassembled WGS sequence"/>
</dbReference>
<evidence type="ECO:0000313" key="3">
    <source>
        <dbReference type="Proteomes" id="UP001368270"/>
    </source>
</evidence>